<dbReference type="PANTHER" id="PTHR30419:SF28">
    <property type="entry name" value="HTH-TYPE TRANSCRIPTIONAL REGULATOR BSDA"/>
    <property type="match status" value="1"/>
</dbReference>
<protein>
    <submittedName>
        <fullName evidence="6">HTH-type transcriptional regulator BsdA</fullName>
    </submittedName>
</protein>
<dbReference type="InterPro" id="IPR000847">
    <property type="entry name" value="LysR_HTH_N"/>
</dbReference>
<dbReference type="EMBL" id="BSSQ01000019">
    <property type="protein sequence ID" value="GLX70684.1"/>
    <property type="molecule type" value="Genomic_DNA"/>
</dbReference>
<comment type="caution">
    <text evidence="6">The sequence shown here is derived from an EMBL/GenBank/DDBJ whole genome shotgun (WGS) entry which is preliminary data.</text>
</comment>
<evidence type="ECO:0000256" key="2">
    <source>
        <dbReference type="ARBA" id="ARBA00023015"/>
    </source>
</evidence>
<dbReference type="PANTHER" id="PTHR30419">
    <property type="entry name" value="HTH-TYPE TRANSCRIPTIONAL REGULATOR YBHD"/>
    <property type="match status" value="1"/>
</dbReference>
<dbReference type="SUPFAM" id="SSF53850">
    <property type="entry name" value="Periplasmic binding protein-like II"/>
    <property type="match status" value="1"/>
</dbReference>
<dbReference type="SUPFAM" id="SSF46785">
    <property type="entry name" value="Winged helix' DNA-binding domain"/>
    <property type="match status" value="1"/>
</dbReference>
<dbReference type="PRINTS" id="PR00039">
    <property type="entry name" value="HTHLYSR"/>
</dbReference>
<keyword evidence="4" id="KW-0804">Transcription</keyword>
<dbReference type="Gene3D" id="3.40.190.290">
    <property type="match status" value="1"/>
</dbReference>
<dbReference type="Gene3D" id="1.10.10.10">
    <property type="entry name" value="Winged helix-like DNA-binding domain superfamily/Winged helix DNA-binding domain"/>
    <property type="match status" value="1"/>
</dbReference>
<dbReference type="Pfam" id="PF00126">
    <property type="entry name" value="HTH_1"/>
    <property type="match status" value="1"/>
</dbReference>
<dbReference type="CDD" id="cd05466">
    <property type="entry name" value="PBP2_LTTR_substrate"/>
    <property type="match status" value="1"/>
</dbReference>
<reference evidence="6 7" key="1">
    <citation type="submission" date="2023-03" db="EMBL/GenBank/DDBJ databases">
        <title>Draft genome sequence of the bacteria which degrade cell wall of Tricholomamatutake.</title>
        <authorList>
            <person name="Konishi Y."/>
            <person name="Fukuta Y."/>
            <person name="Shirasaka N."/>
        </authorList>
    </citation>
    <scope>NUCLEOTIDE SEQUENCE [LARGE SCALE GENOMIC DNA]</scope>
    <source>
        <strain evidence="7">mu1</strain>
    </source>
</reference>
<evidence type="ECO:0000259" key="5">
    <source>
        <dbReference type="PROSITE" id="PS50931"/>
    </source>
</evidence>
<evidence type="ECO:0000256" key="3">
    <source>
        <dbReference type="ARBA" id="ARBA00023125"/>
    </source>
</evidence>
<dbReference type="RefSeq" id="WP_284241458.1">
    <property type="nucleotide sequence ID" value="NZ_BSSQ01000019.1"/>
</dbReference>
<evidence type="ECO:0000256" key="4">
    <source>
        <dbReference type="ARBA" id="ARBA00023163"/>
    </source>
</evidence>
<dbReference type="InterPro" id="IPR036388">
    <property type="entry name" value="WH-like_DNA-bd_sf"/>
</dbReference>
<evidence type="ECO:0000256" key="1">
    <source>
        <dbReference type="ARBA" id="ARBA00009437"/>
    </source>
</evidence>
<organism evidence="6 7">
    <name type="scientific">Paenibacillus glycanilyticus</name>
    <dbReference type="NCBI Taxonomy" id="126569"/>
    <lineage>
        <taxon>Bacteria</taxon>
        <taxon>Bacillati</taxon>
        <taxon>Bacillota</taxon>
        <taxon>Bacilli</taxon>
        <taxon>Bacillales</taxon>
        <taxon>Paenibacillaceae</taxon>
        <taxon>Paenibacillus</taxon>
    </lineage>
</organism>
<proteinExistence type="inferred from homology"/>
<name>A0ABQ6GIA8_9BACL</name>
<dbReference type="Proteomes" id="UP001157114">
    <property type="component" value="Unassembled WGS sequence"/>
</dbReference>
<sequence length="310" mass="35070">MDIRQLRYFIAIVEEKSISAAARRLFLSQPPISQLLKALEDELGAKLVERSGKYLEVTEAGKALYKYALQMDQLMEEAKAEVKEVGNGVNGRLAIGVNTFSVADLPEILLHFQRQYPKVTYKIQQNESAQLCRLVKDREVELAFIRLPLGLDEFSVLHLYAEPFYLISSKKQKLFENEVSLADVQNHPLLLPSTQGLGVHYLILEAFSRLQMRPNLVGECSDIALLMDLVSSGFSVSIVPETLLKRYKGYAIHAHKITDSPLMTAPVGLIWLKNHLLSKTAQNFIQFIQKDLNTLFLHDLVAKTQKNDTM</sequence>
<evidence type="ECO:0000313" key="7">
    <source>
        <dbReference type="Proteomes" id="UP001157114"/>
    </source>
</evidence>
<feature type="domain" description="HTH lysR-type" evidence="5">
    <location>
        <begin position="1"/>
        <end position="58"/>
    </location>
</feature>
<dbReference type="InterPro" id="IPR005119">
    <property type="entry name" value="LysR_subst-bd"/>
</dbReference>
<accession>A0ABQ6GIA8</accession>
<gene>
    <name evidence="6" type="primary">bsdA_2</name>
    <name evidence="6" type="ORF">MU1_50300</name>
</gene>
<evidence type="ECO:0000313" key="6">
    <source>
        <dbReference type="EMBL" id="GLX70684.1"/>
    </source>
</evidence>
<dbReference type="Pfam" id="PF03466">
    <property type="entry name" value="LysR_substrate"/>
    <property type="match status" value="1"/>
</dbReference>
<dbReference type="InterPro" id="IPR050950">
    <property type="entry name" value="HTH-type_LysR_regulators"/>
</dbReference>
<keyword evidence="7" id="KW-1185">Reference proteome</keyword>
<dbReference type="PROSITE" id="PS50931">
    <property type="entry name" value="HTH_LYSR"/>
    <property type="match status" value="1"/>
</dbReference>
<keyword evidence="2" id="KW-0805">Transcription regulation</keyword>
<dbReference type="InterPro" id="IPR036390">
    <property type="entry name" value="WH_DNA-bd_sf"/>
</dbReference>
<keyword evidence="3" id="KW-0238">DNA-binding</keyword>
<comment type="similarity">
    <text evidence="1">Belongs to the LysR transcriptional regulatory family.</text>
</comment>